<evidence type="ECO:0000313" key="3">
    <source>
        <dbReference type="EMBL" id="OHA49071.1"/>
    </source>
</evidence>
<dbReference type="AlphaFoldDB" id="A0A1G2PN68"/>
<reference evidence="3 4" key="1">
    <citation type="journal article" date="2016" name="Nat. Commun.">
        <title>Thousands of microbial genomes shed light on interconnected biogeochemical processes in an aquifer system.</title>
        <authorList>
            <person name="Anantharaman K."/>
            <person name="Brown C.T."/>
            <person name="Hug L.A."/>
            <person name="Sharon I."/>
            <person name="Castelle C.J."/>
            <person name="Probst A.J."/>
            <person name="Thomas B.C."/>
            <person name="Singh A."/>
            <person name="Wilkins M.J."/>
            <person name="Karaoz U."/>
            <person name="Brodie E.L."/>
            <person name="Williams K.H."/>
            <person name="Hubbard S.S."/>
            <person name="Banfield J.F."/>
        </authorList>
    </citation>
    <scope>NUCLEOTIDE SEQUENCE [LARGE SCALE GENOMIC DNA]</scope>
</reference>
<comment type="caution">
    <text evidence="3">The sequence shown here is derived from an EMBL/GenBank/DDBJ whole genome shotgun (WGS) entry which is preliminary data.</text>
</comment>
<keyword evidence="1" id="KW-0472">Membrane</keyword>
<evidence type="ECO:0000313" key="4">
    <source>
        <dbReference type="Proteomes" id="UP000177629"/>
    </source>
</evidence>
<keyword evidence="1" id="KW-0812">Transmembrane</keyword>
<feature type="transmembrane region" description="Helical" evidence="1">
    <location>
        <begin position="7"/>
        <end position="25"/>
    </location>
</feature>
<sequence length="64" mass="7747">MEQFFQHNLWVLIPLMLWAIPWKGWALWRAATRNDRGWFIVLLVLQTLGVVDILYIFIFSKRKS</sequence>
<dbReference type="InterPro" id="IPR043712">
    <property type="entry name" value="DUF5652"/>
</dbReference>
<feature type="domain" description="DUF5652" evidence="2">
    <location>
        <begin position="4"/>
        <end position="63"/>
    </location>
</feature>
<feature type="transmembrane region" description="Helical" evidence="1">
    <location>
        <begin position="37"/>
        <end position="58"/>
    </location>
</feature>
<name>A0A1G2PN68_9BACT</name>
<dbReference type="Pfam" id="PF18893">
    <property type="entry name" value="DUF5652"/>
    <property type="match status" value="1"/>
</dbReference>
<dbReference type="EMBL" id="MHSS01000001">
    <property type="protein sequence ID" value="OHA49071.1"/>
    <property type="molecule type" value="Genomic_DNA"/>
</dbReference>
<proteinExistence type="predicted"/>
<evidence type="ECO:0000259" key="2">
    <source>
        <dbReference type="Pfam" id="PF18893"/>
    </source>
</evidence>
<gene>
    <name evidence="3" type="ORF">A2806_01920</name>
</gene>
<protein>
    <recommendedName>
        <fullName evidence="2">DUF5652 domain-containing protein</fullName>
    </recommendedName>
</protein>
<evidence type="ECO:0000256" key="1">
    <source>
        <dbReference type="SAM" id="Phobius"/>
    </source>
</evidence>
<keyword evidence="1" id="KW-1133">Transmembrane helix</keyword>
<organism evidence="3 4">
    <name type="scientific">Candidatus Terrybacteria bacterium RIFCSPHIGHO2_01_FULL_48_17</name>
    <dbReference type="NCBI Taxonomy" id="1802362"/>
    <lineage>
        <taxon>Bacteria</taxon>
        <taxon>Candidatus Terryibacteriota</taxon>
    </lineage>
</organism>
<dbReference type="Proteomes" id="UP000177629">
    <property type="component" value="Unassembled WGS sequence"/>
</dbReference>
<accession>A0A1G2PN68</accession>